<dbReference type="KEGG" id="sfol:H3H32_03575"/>
<proteinExistence type="predicted"/>
<evidence type="ECO:0000313" key="1">
    <source>
        <dbReference type="EMBL" id="QMW04048.1"/>
    </source>
</evidence>
<sequence length="246" mass="28627">MKREKSSKSALKPDLEQSLFKFRLFFHETTDEYRAKNGRPWLWYSYDMPEEREMFPPGLAPDLRALHTELLKRAYKWPDLFDFLKECYPVYHLNVNADPTLKYYLPKHQIPNLNDVSTRYAETLEALLSQLGVIDWQIRHASKSRTLPGFSPIKLPSHEFYGTAYFERNPQISYWFSTKKLKLVEVYDNRCYSPNNKIGTIGQDEFPEPKGVLSPPPRIIRPGQASNGRTNQPITVGSILSHVSQS</sequence>
<name>A0A7G5GYV6_9BACT</name>
<keyword evidence="2" id="KW-1185">Reference proteome</keyword>
<organism evidence="1 2">
    <name type="scientific">Spirosoma foliorum</name>
    <dbReference type="NCBI Taxonomy" id="2710596"/>
    <lineage>
        <taxon>Bacteria</taxon>
        <taxon>Pseudomonadati</taxon>
        <taxon>Bacteroidota</taxon>
        <taxon>Cytophagia</taxon>
        <taxon>Cytophagales</taxon>
        <taxon>Cytophagaceae</taxon>
        <taxon>Spirosoma</taxon>
    </lineage>
</organism>
<dbReference type="RefSeq" id="WP_182461304.1">
    <property type="nucleotide sequence ID" value="NZ_CP059732.1"/>
</dbReference>
<protein>
    <submittedName>
        <fullName evidence="1">Uncharacterized protein</fullName>
    </submittedName>
</protein>
<evidence type="ECO:0000313" key="2">
    <source>
        <dbReference type="Proteomes" id="UP000515369"/>
    </source>
</evidence>
<gene>
    <name evidence="1" type="ORF">H3H32_03575</name>
</gene>
<dbReference type="Proteomes" id="UP000515369">
    <property type="component" value="Chromosome"/>
</dbReference>
<reference evidence="1 2" key="1">
    <citation type="submission" date="2020-07" db="EMBL/GenBank/DDBJ databases">
        <title>Spirosoma foliorum sp. nov., isolated from the leaves on the Nejang mountain Korea, Republic of.</title>
        <authorList>
            <person name="Ho H."/>
            <person name="Lee Y.-J."/>
            <person name="Nurcahyanto D.-A."/>
            <person name="Kim S.-G."/>
        </authorList>
    </citation>
    <scope>NUCLEOTIDE SEQUENCE [LARGE SCALE GENOMIC DNA]</scope>
    <source>
        <strain evidence="1 2">PL0136</strain>
    </source>
</reference>
<accession>A0A7G5GYV6</accession>
<dbReference type="EMBL" id="CP059732">
    <property type="protein sequence ID" value="QMW04048.1"/>
    <property type="molecule type" value="Genomic_DNA"/>
</dbReference>
<dbReference type="AlphaFoldDB" id="A0A7G5GYV6"/>